<feature type="non-terminal residue" evidence="1">
    <location>
        <position position="1"/>
    </location>
</feature>
<evidence type="ECO:0000313" key="1">
    <source>
        <dbReference type="EMBL" id="CAA9219775.1"/>
    </source>
</evidence>
<dbReference type="EMBL" id="CADCTQ010000033">
    <property type="protein sequence ID" value="CAA9219775.1"/>
    <property type="molecule type" value="Genomic_DNA"/>
</dbReference>
<organism evidence="1">
    <name type="scientific">uncultured Cytophagales bacterium</name>
    <dbReference type="NCBI Taxonomy" id="158755"/>
    <lineage>
        <taxon>Bacteria</taxon>
        <taxon>Pseudomonadati</taxon>
        <taxon>Bacteroidota</taxon>
        <taxon>Sphingobacteriia</taxon>
        <taxon>Sphingobacteriales</taxon>
        <taxon>environmental samples</taxon>
    </lineage>
</organism>
<accession>A0A6J4HBB7</accession>
<proteinExistence type="predicted"/>
<reference evidence="1" key="1">
    <citation type="submission" date="2020-02" db="EMBL/GenBank/DDBJ databases">
        <authorList>
            <person name="Meier V. D."/>
        </authorList>
    </citation>
    <scope>NUCLEOTIDE SEQUENCE</scope>
    <source>
        <strain evidence="1">AVDCRST_MAG56</strain>
    </source>
</reference>
<dbReference type="AlphaFoldDB" id="A0A6J4HBB7"/>
<protein>
    <submittedName>
        <fullName evidence="1">Uncharacterized protein</fullName>
    </submittedName>
</protein>
<gene>
    <name evidence="1" type="ORF">AVDCRST_MAG56-691</name>
</gene>
<sequence>VRQPGRGDAQRYGGARRVRSCRRRGAQCQRQRSGCGGFRAVNLLEV</sequence>
<feature type="non-terminal residue" evidence="1">
    <location>
        <position position="46"/>
    </location>
</feature>
<name>A0A6J4HBB7_9SPHI</name>